<dbReference type="InterPro" id="IPR036964">
    <property type="entry name" value="RASGEF_cat_dom_sf"/>
</dbReference>
<feature type="domain" description="Ras-GEF" evidence="2">
    <location>
        <begin position="85"/>
        <end position="134"/>
    </location>
</feature>
<evidence type="ECO:0000259" key="2">
    <source>
        <dbReference type="Pfam" id="PF00617"/>
    </source>
</evidence>
<gene>
    <name evidence="3" type="ORF">QTO34_006397</name>
</gene>
<dbReference type="Gene3D" id="1.10.840.10">
    <property type="entry name" value="Ras guanine-nucleotide exchange factors catalytic domain"/>
    <property type="match status" value="1"/>
</dbReference>
<dbReference type="InterPro" id="IPR023578">
    <property type="entry name" value="Ras_GEF_dom_sf"/>
</dbReference>
<dbReference type="InterPro" id="IPR008937">
    <property type="entry name" value="Ras-like_GEF"/>
</dbReference>
<dbReference type="PANTHER" id="PTHR23113">
    <property type="entry name" value="GUANINE NUCLEOTIDE EXCHANGE FACTOR"/>
    <property type="match status" value="1"/>
</dbReference>
<name>A0AA40LGN5_CNENI</name>
<reference evidence="3" key="1">
    <citation type="submission" date="2023-06" db="EMBL/GenBank/DDBJ databases">
        <title>Reference genome for the Northern bat (Eptesicus nilssonii), a most northern bat species.</title>
        <authorList>
            <person name="Laine V.N."/>
            <person name="Pulliainen A.T."/>
            <person name="Lilley T.M."/>
        </authorList>
    </citation>
    <scope>NUCLEOTIDE SEQUENCE</scope>
    <source>
        <strain evidence="3">BLF_Eptnil</strain>
        <tissue evidence="3">Kidney</tissue>
    </source>
</reference>
<protein>
    <recommendedName>
        <fullName evidence="2">Ras-GEF domain-containing protein</fullName>
    </recommendedName>
</protein>
<comment type="caution">
    <text evidence="3">The sequence shown here is derived from an EMBL/GenBank/DDBJ whole genome shotgun (WGS) entry which is preliminary data.</text>
</comment>
<sequence length="145" mass="15911">MEEIMLLQEAAQKHEMEPKEQFRAWFWPWSGSEIMRGPSGPAALPLQLAANAMSLMPTMFCATLWWGLGTLSWGVAELGDTLLSSQELFKKVLPHQCLGSVWTKRAKSGKKHIPATITQFNHVATCVITTCLGDPGQNQSGGGLE</sequence>
<keyword evidence="4" id="KW-1185">Reference proteome</keyword>
<dbReference type="GO" id="GO:0005085">
    <property type="term" value="F:guanyl-nucleotide exchange factor activity"/>
    <property type="evidence" value="ECO:0007669"/>
    <property type="project" value="UniProtKB-KW"/>
</dbReference>
<evidence type="ECO:0000256" key="1">
    <source>
        <dbReference type="ARBA" id="ARBA00022658"/>
    </source>
</evidence>
<dbReference type="GO" id="GO:0005886">
    <property type="term" value="C:plasma membrane"/>
    <property type="evidence" value="ECO:0007669"/>
    <property type="project" value="TreeGrafter"/>
</dbReference>
<proteinExistence type="predicted"/>
<dbReference type="EMBL" id="JAULJE010000017">
    <property type="protein sequence ID" value="KAK1332866.1"/>
    <property type="molecule type" value="Genomic_DNA"/>
</dbReference>
<dbReference type="GO" id="GO:0007265">
    <property type="term" value="P:Ras protein signal transduction"/>
    <property type="evidence" value="ECO:0007669"/>
    <property type="project" value="TreeGrafter"/>
</dbReference>
<accession>A0AA40LGN5</accession>
<dbReference type="SUPFAM" id="SSF48366">
    <property type="entry name" value="Ras GEF"/>
    <property type="match status" value="1"/>
</dbReference>
<dbReference type="AlphaFoldDB" id="A0AA40LGN5"/>
<evidence type="ECO:0000313" key="4">
    <source>
        <dbReference type="Proteomes" id="UP001177744"/>
    </source>
</evidence>
<dbReference type="PANTHER" id="PTHR23113:SF35">
    <property type="entry name" value="RAL GUANINE NUCLEOTIDE DISSOCIATION STIMULATOR"/>
    <property type="match status" value="1"/>
</dbReference>
<dbReference type="Pfam" id="PF00617">
    <property type="entry name" value="RasGEF"/>
    <property type="match status" value="1"/>
</dbReference>
<dbReference type="InterPro" id="IPR001895">
    <property type="entry name" value="RASGEF_cat_dom"/>
</dbReference>
<organism evidence="3 4">
    <name type="scientific">Cnephaeus nilssonii</name>
    <name type="common">Northern bat</name>
    <name type="synonym">Eptesicus nilssonii</name>
    <dbReference type="NCBI Taxonomy" id="3371016"/>
    <lineage>
        <taxon>Eukaryota</taxon>
        <taxon>Metazoa</taxon>
        <taxon>Chordata</taxon>
        <taxon>Craniata</taxon>
        <taxon>Vertebrata</taxon>
        <taxon>Euteleostomi</taxon>
        <taxon>Mammalia</taxon>
        <taxon>Eutheria</taxon>
        <taxon>Laurasiatheria</taxon>
        <taxon>Chiroptera</taxon>
        <taxon>Yangochiroptera</taxon>
        <taxon>Vespertilionidae</taxon>
        <taxon>Cnephaeus</taxon>
    </lineage>
</organism>
<keyword evidence="1" id="KW-0344">Guanine-nucleotide releasing factor</keyword>
<dbReference type="Proteomes" id="UP001177744">
    <property type="component" value="Unassembled WGS sequence"/>
</dbReference>
<evidence type="ECO:0000313" key="3">
    <source>
        <dbReference type="EMBL" id="KAK1332866.1"/>
    </source>
</evidence>